<dbReference type="EMBL" id="GL349500">
    <property type="protein sequence ID" value="KNC55381.1"/>
    <property type="molecule type" value="Genomic_DNA"/>
</dbReference>
<reference evidence="2 3" key="1">
    <citation type="submission" date="2010-05" db="EMBL/GenBank/DDBJ databases">
        <title>The Genome Sequence of Thecamonas trahens ATCC 50062.</title>
        <authorList>
            <consortium name="The Broad Institute Genome Sequencing Platform"/>
            <person name="Russ C."/>
            <person name="Cuomo C."/>
            <person name="Shea T."/>
            <person name="Young S.K."/>
            <person name="Zeng Q."/>
            <person name="Koehrsen M."/>
            <person name="Haas B."/>
            <person name="Borodovsky M."/>
            <person name="Guigo R."/>
            <person name="Alvarado L."/>
            <person name="Berlin A."/>
            <person name="Bochicchio J."/>
            <person name="Borenstein D."/>
            <person name="Chapman S."/>
            <person name="Chen Z."/>
            <person name="Freedman E."/>
            <person name="Gellesch M."/>
            <person name="Goldberg J."/>
            <person name="Griggs A."/>
            <person name="Gujja S."/>
            <person name="Heilman E."/>
            <person name="Heiman D."/>
            <person name="Hepburn T."/>
            <person name="Howarth C."/>
            <person name="Jen D."/>
            <person name="Larson L."/>
            <person name="Mehta T."/>
            <person name="Park D."/>
            <person name="Pearson M."/>
            <person name="Roberts A."/>
            <person name="Saif S."/>
            <person name="Shenoy N."/>
            <person name="Sisk P."/>
            <person name="Stolte C."/>
            <person name="Sykes S."/>
            <person name="Thomson T."/>
            <person name="Walk T."/>
            <person name="White J."/>
            <person name="Yandava C."/>
            <person name="Burger G."/>
            <person name="Gray M.W."/>
            <person name="Holland P.W.H."/>
            <person name="King N."/>
            <person name="Lang F.B.F."/>
            <person name="Roger A.J."/>
            <person name="Ruiz-Trillo I."/>
            <person name="Lander E."/>
            <person name="Nusbaum C."/>
        </authorList>
    </citation>
    <scope>NUCLEOTIDE SEQUENCE [LARGE SCALE GENOMIC DNA]</scope>
    <source>
        <strain evidence="2 3">ATCC 50062</strain>
    </source>
</reference>
<feature type="chain" id="PRO_5005537441" evidence="1">
    <location>
        <begin position="20"/>
        <end position="222"/>
    </location>
</feature>
<dbReference type="Proteomes" id="UP000054408">
    <property type="component" value="Unassembled WGS sequence"/>
</dbReference>
<gene>
    <name evidence="2" type="ORF">AMSG_11038</name>
</gene>
<accession>A0A0L0DTJ7</accession>
<dbReference type="Gene3D" id="2.60.120.700">
    <property type="entry name" value="Peptidase G1"/>
    <property type="match status" value="1"/>
</dbReference>
<dbReference type="RefSeq" id="XP_013753014.1">
    <property type="nucleotide sequence ID" value="XM_013897560.1"/>
</dbReference>
<feature type="signal peptide" evidence="1">
    <location>
        <begin position="1"/>
        <end position="19"/>
    </location>
</feature>
<name>A0A0L0DTJ7_THETB</name>
<evidence type="ECO:0000313" key="3">
    <source>
        <dbReference type="Proteomes" id="UP000054408"/>
    </source>
</evidence>
<keyword evidence="3" id="KW-1185">Reference proteome</keyword>
<dbReference type="AlphaFoldDB" id="A0A0L0DTJ7"/>
<evidence type="ECO:0000256" key="1">
    <source>
        <dbReference type="SAM" id="SignalP"/>
    </source>
</evidence>
<sequence length="222" mass="24200">MNTVLVCVVLVALAVATAAQDPASSWLSYAEYSADDSITFLAANWTVPAYPSDKFASRAPGFWISVENADNTYLVQPILAFGDGDLHYTCFNGWFVWSGPHAGWHQSQAFKVVPGDAIYASITYLPSTDEYEMYIACEAKGQSVTTKVPAQGVKYPLSYFVVEHQSSCSGLPADGKVTWTNIEVEVANNRVTPTWQAKQEDPVCSSQAHILSPSSIQVTWDA</sequence>
<proteinExistence type="predicted"/>
<dbReference type="InterPro" id="IPR038656">
    <property type="entry name" value="Peptidase_G1_sf"/>
</dbReference>
<evidence type="ECO:0000313" key="2">
    <source>
        <dbReference type="EMBL" id="KNC55381.1"/>
    </source>
</evidence>
<protein>
    <submittedName>
        <fullName evidence="2">Uncharacterized protein</fullName>
    </submittedName>
</protein>
<dbReference type="GeneID" id="25569110"/>
<organism evidence="2 3">
    <name type="scientific">Thecamonas trahens ATCC 50062</name>
    <dbReference type="NCBI Taxonomy" id="461836"/>
    <lineage>
        <taxon>Eukaryota</taxon>
        <taxon>Apusozoa</taxon>
        <taxon>Apusomonadida</taxon>
        <taxon>Apusomonadidae</taxon>
        <taxon>Thecamonas</taxon>
    </lineage>
</organism>
<keyword evidence="1" id="KW-0732">Signal</keyword>